<dbReference type="GO" id="GO:0046943">
    <property type="term" value="F:carboxylic acid transmembrane transporter activity"/>
    <property type="evidence" value="ECO:0007669"/>
    <property type="project" value="TreeGrafter"/>
</dbReference>
<dbReference type="AlphaFoldDB" id="A0A0P0RQF2"/>
<dbReference type="PANTHER" id="PTHR23508:SF10">
    <property type="entry name" value="CARBOXYLIC ACID TRANSPORTER PROTEIN HOMOLOG"/>
    <property type="match status" value="1"/>
</dbReference>
<dbReference type="GeneID" id="69974491"/>
<organism evidence="7 8">
    <name type="scientific">Paraburkholderia caribensis MBA4</name>
    <dbReference type="NCBI Taxonomy" id="1323664"/>
    <lineage>
        <taxon>Bacteria</taxon>
        <taxon>Pseudomonadati</taxon>
        <taxon>Pseudomonadota</taxon>
        <taxon>Betaproteobacteria</taxon>
        <taxon>Burkholderiales</taxon>
        <taxon>Burkholderiaceae</taxon>
        <taxon>Paraburkholderia</taxon>
    </lineage>
</organism>
<protein>
    <submittedName>
        <fullName evidence="7">4-hydroxybenzoate transporter</fullName>
    </submittedName>
</protein>
<evidence type="ECO:0000259" key="6">
    <source>
        <dbReference type="PROSITE" id="PS50850"/>
    </source>
</evidence>
<dbReference type="RefSeq" id="WP_035996024.1">
    <property type="nucleotide sequence ID" value="NZ_CP012748.1"/>
</dbReference>
<evidence type="ECO:0000256" key="3">
    <source>
        <dbReference type="ARBA" id="ARBA00022989"/>
    </source>
</evidence>
<dbReference type="SUPFAM" id="SSF103473">
    <property type="entry name" value="MFS general substrate transporter"/>
    <property type="match status" value="1"/>
</dbReference>
<geneLocation type="plasmid" evidence="8"/>
<keyword evidence="2 5" id="KW-0812">Transmembrane</keyword>
<feature type="transmembrane region" description="Helical" evidence="5">
    <location>
        <begin position="123"/>
        <end position="144"/>
    </location>
</feature>
<name>A0A0P0RQF2_9BURK</name>
<feature type="transmembrane region" description="Helical" evidence="5">
    <location>
        <begin position="67"/>
        <end position="89"/>
    </location>
</feature>
<keyword evidence="3 5" id="KW-1133">Transmembrane helix</keyword>
<evidence type="ECO:0000256" key="4">
    <source>
        <dbReference type="ARBA" id="ARBA00023136"/>
    </source>
</evidence>
<evidence type="ECO:0000313" key="7">
    <source>
        <dbReference type="EMBL" id="ALL71094.1"/>
    </source>
</evidence>
<feature type="domain" description="Major facilitator superfamily (MFS) profile" evidence="6">
    <location>
        <begin position="31"/>
        <end position="445"/>
    </location>
</feature>
<keyword evidence="4 5" id="KW-0472">Membrane</keyword>
<dbReference type="PROSITE" id="PS50850">
    <property type="entry name" value="MFS"/>
    <property type="match status" value="1"/>
</dbReference>
<keyword evidence="7" id="KW-0614">Plasmid</keyword>
<dbReference type="Pfam" id="PF07690">
    <property type="entry name" value="MFS_1"/>
    <property type="match status" value="1"/>
</dbReference>
<evidence type="ECO:0000256" key="5">
    <source>
        <dbReference type="SAM" id="Phobius"/>
    </source>
</evidence>
<evidence type="ECO:0000256" key="1">
    <source>
        <dbReference type="ARBA" id="ARBA00004141"/>
    </source>
</evidence>
<feature type="transmembrane region" description="Helical" evidence="5">
    <location>
        <begin position="187"/>
        <end position="206"/>
    </location>
</feature>
<dbReference type="InterPro" id="IPR011701">
    <property type="entry name" value="MFS"/>
</dbReference>
<feature type="transmembrane region" description="Helical" evidence="5">
    <location>
        <begin position="335"/>
        <end position="351"/>
    </location>
</feature>
<feature type="transmembrane region" description="Helical" evidence="5">
    <location>
        <begin position="357"/>
        <end position="379"/>
    </location>
</feature>
<dbReference type="Proteomes" id="UP000019146">
    <property type="component" value="Plasmid unnamed"/>
</dbReference>
<evidence type="ECO:0000256" key="2">
    <source>
        <dbReference type="ARBA" id="ARBA00022692"/>
    </source>
</evidence>
<dbReference type="KEGG" id="bcai:K788_0002079"/>
<feature type="transmembrane region" description="Helical" evidence="5">
    <location>
        <begin position="156"/>
        <end position="181"/>
    </location>
</feature>
<gene>
    <name evidence="7" type="ORF">K788_0002079</name>
</gene>
<feature type="transmembrane region" description="Helical" evidence="5">
    <location>
        <begin position="267"/>
        <end position="287"/>
    </location>
</feature>
<dbReference type="GO" id="GO:0005886">
    <property type="term" value="C:plasma membrane"/>
    <property type="evidence" value="ECO:0007669"/>
    <property type="project" value="TreeGrafter"/>
</dbReference>
<feature type="transmembrane region" description="Helical" evidence="5">
    <location>
        <begin position="96"/>
        <end position="117"/>
    </location>
</feature>
<feature type="transmembrane region" description="Helical" evidence="5">
    <location>
        <begin position="302"/>
        <end position="323"/>
    </location>
</feature>
<feature type="transmembrane region" description="Helical" evidence="5">
    <location>
        <begin position="27"/>
        <end position="47"/>
    </location>
</feature>
<reference evidence="7 8" key="1">
    <citation type="journal article" date="2014" name="Genome Announc.">
        <title>Draft Genome Sequence of the Haloacid-Degrading Burkholderia caribensis Strain MBA4.</title>
        <authorList>
            <person name="Pan Y."/>
            <person name="Kong K.F."/>
            <person name="Tsang J.S."/>
        </authorList>
    </citation>
    <scope>NUCLEOTIDE SEQUENCE [LARGE SCALE GENOMIC DNA]</scope>
    <source>
        <strain evidence="7 8">MBA4</strain>
        <plasmid evidence="8">Plasmid</plasmid>
    </source>
</reference>
<comment type="subcellular location">
    <subcellularLocation>
        <location evidence="1">Membrane</location>
        <topology evidence="1">Multi-pass membrane protein</topology>
    </subcellularLocation>
</comment>
<dbReference type="Gene3D" id="1.20.1250.20">
    <property type="entry name" value="MFS general substrate transporter like domains"/>
    <property type="match status" value="1"/>
</dbReference>
<dbReference type="PANTHER" id="PTHR23508">
    <property type="entry name" value="CARBOXYLIC ACID TRANSPORTER PROTEIN HOMOLOG"/>
    <property type="match status" value="1"/>
</dbReference>
<feature type="transmembrane region" description="Helical" evidence="5">
    <location>
        <begin position="391"/>
        <end position="415"/>
    </location>
</feature>
<dbReference type="EMBL" id="CP012748">
    <property type="protein sequence ID" value="ALL71094.1"/>
    <property type="molecule type" value="Genomic_DNA"/>
</dbReference>
<accession>A0A0P0RQF2</accession>
<feature type="transmembrane region" description="Helical" evidence="5">
    <location>
        <begin position="421"/>
        <end position="441"/>
    </location>
</feature>
<sequence length="453" mass="47721">MAQHKVSMPAGRIDVRQELEDAPLGGFHIRLGVLIAMILLFDGYDLYNSAYIVHYVAGPWGLSPARIGIMLSSGLAGFAAGSAVSGLLGDRFGRRSILLLGCWGSGVMSLAIALFAHSLASYIALRVTMGLALGLLMPLAITYINEIAPKRSSNVFTSLFFSLGWVSGSSSAGLIAAWLTPHYGWQSLYYVGGVALVFALAIQLWLPESPRFLASRGRWEEVKPLLYRLRPDRAAAYDAGQFATGGAISHRSPLGLLLSRDYRLRTLSFWAAGALSLFSAYGLSGWLPTIMLKRGENLSSSFAYGSLFAGMAVAGGLISGFIADRVGDRRRVISASYLLGAAMVALLAWATDRTTTLIAVAGAGAFVVGSQIVLNNLVAAAYPTEMRGTGVGVFLGLSRIGAMFGPAVAGVLQQWSGGPGIMFAAIGAAVLMTAMLVLTVGPSQPHVVVTNAH</sequence>
<dbReference type="InterPro" id="IPR020846">
    <property type="entry name" value="MFS_dom"/>
</dbReference>
<proteinExistence type="predicted"/>
<dbReference type="InterPro" id="IPR036259">
    <property type="entry name" value="MFS_trans_sf"/>
</dbReference>
<evidence type="ECO:0000313" key="8">
    <source>
        <dbReference type="Proteomes" id="UP000019146"/>
    </source>
</evidence>